<accession>A0A382S8A1</accession>
<evidence type="ECO:0000256" key="4">
    <source>
        <dbReference type="ARBA" id="ARBA00022840"/>
    </source>
</evidence>
<organism evidence="6">
    <name type="scientific">marine metagenome</name>
    <dbReference type="NCBI Taxonomy" id="408172"/>
    <lineage>
        <taxon>unclassified sequences</taxon>
        <taxon>metagenomes</taxon>
        <taxon>ecological metagenomes</taxon>
    </lineage>
</organism>
<evidence type="ECO:0000313" key="6">
    <source>
        <dbReference type="EMBL" id="SVD05397.1"/>
    </source>
</evidence>
<reference evidence="6" key="1">
    <citation type="submission" date="2018-05" db="EMBL/GenBank/DDBJ databases">
        <authorList>
            <person name="Lanie J.A."/>
            <person name="Ng W.-L."/>
            <person name="Kazmierczak K.M."/>
            <person name="Andrzejewski T.M."/>
            <person name="Davidsen T.M."/>
            <person name="Wayne K.J."/>
            <person name="Tettelin H."/>
            <person name="Glass J.I."/>
            <person name="Rusch D."/>
            <person name="Podicherti R."/>
            <person name="Tsui H.-C.T."/>
            <person name="Winkler M.E."/>
        </authorList>
    </citation>
    <scope>NUCLEOTIDE SEQUENCE</scope>
</reference>
<dbReference type="InterPro" id="IPR042099">
    <property type="entry name" value="ANL_N_sf"/>
</dbReference>
<dbReference type="GO" id="GO:0004321">
    <property type="term" value="F:fatty-acyl-CoA synthase activity"/>
    <property type="evidence" value="ECO:0007669"/>
    <property type="project" value="TreeGrafter"/>
</dbReference>
<dbReference type="GO" id="GO:0006637">
    <property type="term" value="P:acyl-CoA metabolic process"/>
    <property type="evidence" value="ECO:0007669"/>
    <property type="project" value="TreeGrafter"/>
</dbReference>
<dbReference type="PANTHER" id="PTHR43605:SF10">
    <property type="entry name" value="ACYL-COA SYNTHETASE MEDIUM CHAIN FAMILY MEMBER 3"/>
    <property type="match status" value="1"/>
</dbReference>
<keyword evidence="4" id="KW-0067">ATP-binding</keyword>
<dbReference type="InterPro" id="IPR045851">
    <property type="entry name" value="AMP-bd_C_sf"/>
</dbReference>
<dbReference type="InterPro" id="IPR051087">
    <property type="entry name" value="Mitochondrial_ACSM"/>
</dbReference>
<feature type="non-terminal residue" evidence="6">
    <location>
        <position position="1"/>
    </location>
</feature>
<evidence type="ECO:0000256" key="1">
    <source>
        <dbReference type="ARBA" id="ARBA00006432"/>
    </source>
</evidence>
<dbReference type="GO" id="GO:0015645">
    <property type="term" value="F:fatty acid ligase activity"/>
    <property type="evidence" value="ECO:0007669"/>
    <property type="project" value="TreeGrafter"/>
</dbReference>
<name>A0A382S8A1_9ZZZZ</name>
<protein>
    <recommendedName>
        <fullName evidence="5">AMP-binding enzyme C-terminal domain-containing protein</fullName>
    </recommendedName>
</protein>
<dbReference type="SUPFAM" id="SSF56801">
    <property type="entry name" value="Acetyl-CoA synthetase-like"/>
    <property type="match status" value="1"/>
</dbReference>
<keyword evidence="3" id="KW-0547">Nucleotide-binding</keyword>
<dbReference type="GO" id="GO:0006633">
    <property type="term" value="P:fatty acid biosynthetic process"/>
    <property type="evidence" value="ECO:0007669"/>
    <property type="project" value="TreeGrafter"/>
</dbReference>
<dbReference type="PANTHER" id="PTHR43605">
    <property type="entry name" value="ACYL-COENZYME A SYNTHETASE"/>
    <property type="match status" value="1"/>
</dbReference>
<dbReference type="EMBL" id="UINC01126728">
    <property type="protein sequence ID" value="SVD05397.1"/>
    <property type="molecule type" value="Genomic_DNA"/>
</dbReference>
<dbReference type="GO" id="GO:0005524">
    <property type="term" value="F:ATP binding"/>
    <property type="evidence" value="ECO:0007669"/>
    <property type="project" value="UniProtKB-KW"/>
</dbReference>
<keyword evidence="2" id="KW-0436">Ligase</keyword>
<dbReference type="Pfam" id="PF13193">
    <property type="entry name" value="AMP-binding_C"/>
    <property type="match status" value="1"/>
</dbReference>
<dbReference type="InterPro" id="IPR025110">
    <property type="entry name" value="AMP-bd_C"/>
</dbReference>
<evidence type="ECO:0000256" key="2">
    <source>
        <dbReference type="ARBA" id="ARBA00022598"/>
    </source>
</evidence>
<sequence>SMGLPAPGFTIGVVDEQGNEVPAGEEGQIAVKIKPERPVGLFQEYWKDEEAMDRSFLGDWYLTGDKAYKDEDGYYWFVGRADDVIISAGYRIGPFEVESALIEHSAVAESAVVASPDSVRGDVVKAFVILAPDYVASDELVVSLQDHVKNATAPYKYPRIVEFVTALPKTVSGKIRRVELRQQELDRAGQ</sequence>
<dbReference type="Gene3D" id="3.40.50.12780">
    <property type="entry name" value="N-terminal domain of ligase-like"/>
    <property type="match status" value="1"/>
</dbReference>
<evidence type="ECO:0000259" key="5">
    <source>
        <dbReference type="Pfam" id="PF13193"/>
    </source>
</evidence>
<proteinExistence type="inferred from homology"/>
<dbReference type="AlphaFoldDB" id="A0A382S8A1"/>
<comment type="similarity">
    <text evidence="1">Belongs to the ATP-dependent AMP-binding enzyme family.</text>
</comment>
<gene>
    <name evidence="6" type="ORF">METZ01_LOCUS358251</name>
</gene>
<evidence type="ECO:0000256" key="3">
    <source>
        <dbReference type="ARBA" id="ARBA00022741"/>
    </source>
</evidence>
<dbReference type="Gene3D" id="3.30.300.30">
    <property type="match status" value="1"/>
</dbReference>
<feature type="domain" description="AMP-binding enzyme C-terminal" evidence="5">
    <location>
        <begin position="96"/>
        <end position="174"/>
    </location>
</feature>
<dbReference type="FunFam" id="3.30.300.30:FF:000005">
    <property type="entry name" value="Acyl-coenzyme A synthetase ACSM5, mitochondrial"/>
    <property type="match status" value="1"/>
</dbReference>
<dbReference type="GO" id="GO:0016405">
    <property type="term" value="F:CoA-ligase activity"/>
    <property type="evidence" value="ECO:0007669"/>
    <property type="project" value="UniProtKB-ARBA"/>
</dbReference>